<dbReference type="InterPro" id="IPR015421">
    <property type="entry name" value="PyrdxlP-dep_Trfase_major"/>
</dbReference>
<dbReference type="InterPro" id="IPR050103">
    <property type="entry name" value="Class-III_PLP-dep_AT"/>
</dbReference>
<dbReference type="PANTHER" id="PTHR11986">
    <property type="entry name" value="AMINOTRANSFERASE CLASS III"/>
    <property type="match status" value="1"/>
</dbReference>
<dbReference type="PROSITE" id="PS00600">
    <property type="entry name" value="AA_TRANSFER_CLASS_3"/>
    <property type="match status" value="1"/>
</dbReference>
<dbReference type="InterPro" id="IPR015422">
    <property type="entry name" value="PyrdxlP-dep_Trfase_small"/>
</dbReference>
<comment type="caution">
    <text evidence="7">The sequence shown here is derived from an EMBL/GenBank/DDBJ whole genome shotgun (WGS) entry which is preliminary data.</text>
</comment>
<keyword evidence="5 6" id="KW-0663">Pyridoxal phosphate</keyword>
<dbReference type="PIRSF" id="PIRSF000521">
    <property type="entry name" value="Transaminase_4ab_Lys_Orn"/>
    <property type="match status" value="1"/>
</dbReference>
<dbReference type="CDD" id="cd00610">
    <property type="entry name" value="OAT_like"/>
    <property type="match status" value="1"/>
</dbReference>
<dbReference type="GO" id="GO:0030170">
    <property type="term" value="F:pyridoxal phosphate binding"/>
    <property type="evidence" value="ECO:0007669"/>
    <property type="project" value="InterPro"/>
</dbReference>
<evidence type="ECO:0000256" key="6">
    <source>
        <dbReference type="RuleBase" id="RU003560"/>
    </source>
</evidence>
<dbReference type="PANTHER" id="PTHR11986:SF58">
    <property type="entry name" value="LEUCINE_METHIONINE RACEMASE"/>
    <property type="match status" value="1"/>
</dbReference>
<comment type="similarity">
    <text evidence="2 6">Belongs to the class-III pyridoxal-phosphate-dependent aminotransferase family.</text>
</comment>
<dbReference type="InterPro" id="IPR049704">
    <property type="entry name" value="Aminotrans_3_PPA_site"/>
</dbReference>
<reference evidence="7 8" key="1">
    <citation type="submission" date="2018-06" db="EMBL/GenBank/DDBJ databases">
        <title>Extensive metabolic versatility and redundancy in microbially diverse, dynamic hydrothermal sediments.</title>
        <authorList>
            <person name="Dombrowski N."/>
            <person name="Teske A."/>
            <person name="Baker B.J."/>
        </authorList>
    </citation>
    <scope>NUCLEOTIDE SEQUENCE [LARGE SCALE GENOMIC DNA]</scope>
    <source>
        <strain evidence="7">B36_G15</strain>
    </source>
</reference>
<sequence>MLPGPKAKRLLKLDKRYISPSCARPYPAVIERGRGCYVWDVDGNRFLDFVAGIAVVATGHCHPEIVKVIREQSKRLIHISGTDFYYEVQVALAEKLAEIVPGSPNRKVFFTNSGTEAIECAMKLARFKRRRPYFISFKNSFHGRTYGSLSLTASKSIQRQGFGPFLPGVFHAPYGYCYRCSFNLSYPECDYACLRFLEEEILKKSAPAEDVAAIFVEPIQGEGGYIVPPPGYFQVLKKICERYDILLVCDEIQSGMGRTGRMFGIEHWSVIPDIVCVAKGIASGLPLGATIARSSMMDWPPGSHASTFGGNPIACACGLKTIELLEGGLIENAKVQGDYLLGLLKELQDRYEVIGDVRGKGLMVGVELVLDRIKKTPTTSKRDGVVYECFQRGLLCLGAGKTTVRFSPPLTVGKKEIDKAVAIFEEALKKVFRIS</sequence>
<keyword evidence="4 7" id="KW-0808">Transferase</keyword>
<gene>
    <name evidence="7" type="ORF">DRP53_00855</name>
</gene>
<dbReference type="InterPro" id="IPR005814">
    <property type="entry name" value="Aminotrans_3"/>
</dbReference>
<evidence type="ECO:0000256" key="1">
    <source>
        <dbReference type="ARBA" id="ARBA00001933"/>
    </source>
</evidence>
<evidence type="ECO:0000256" key="5">
    <source>
        <dbReference type="ARBA" id="ARBA00022898"/>
    </source>
</evidence>
<dbReference type="AlphaFoldDB" id="A0A660SLN9"/>
<dbReference type="NCBIfam" id="NF004426">
    <property type="entry name" value="PRK05769.1"/>
    <property type="match status" value="1"/>
</dbReference>
<name>A0A660SLN9_UNCW3</name>
<protein>
    <submittedName>
        <fullName evidence="7">Acetyl ornithine aminotransferase family protein</fullName>
    </submittedName>
</protein>
<dbReference type="Gene3D" id="3.90.1150.10">
    <property type="entry name" value="Aspartate Aminotransferase, domain 1"/>
    <property type="match status" value="1"/>
</dbReference>
<dbReference type="EMBL" id="QNBE01000004">
    <property type="protein sequence ID" value="RKX71667.1"/>
    <property type="molecule type" value="Genomic_DNA"/>
</dbReference>
<evidence type="ECO:0000256" key="2">
    <source>
        <dbReference type="ARBA" id="ARBA00008954"/>
    </source>
</evidence>
<dbReference type="SUPFAM" id="SSF53383">
    <property type="entry name" value="PLP-dependent transferases"/>
    <property type="match status" value="1"/>
</dbReference>
<evidence type="ECO:0000313" key="8">
    <source>
        <dbReference type="Proteomes" id="UP000268469"/>
    </source>
</evidence>
<evidence type="ECO:0000313" key="7">
    <source>
        <dbReference type="EMBL" id="RKX71667.1"/>
    </source>
</evidence>
<accession>A0A660SLN9</accession>
<dbReference type="Gene3D" id="3.40.640.10">
    <property type="entry name" value="Type I PLP-dependent aspartate aminotransferase-like (Major domain)"/>
    <property type="match status" value="1"/>
</dbReference>
<comment type="cofactor">
    <cofactor evidence="1">
        <name>pyridoxal 5'-phosphate</name>
        <dbReference type="ChEBI" id="CHEBI:597326"/>
    </cofactor>
</comment>
<dbReference type="GO" id="GO:0008483">
    <property type="term" value="F:transaminase activity"/>
    <property type="evidence" value="ECO:0007669"/>
    <property type="project" value="UniProtKB-KW"/>
</dbReference>
<proteinExistence type="inferred from homology"/>
<evidence type="ECO:0000256" key="4">
    <source>
        <dbReference type="ARBA" id="ARBA00022679"/>
    </source>
</evidence>
<dbReference type="Proteomes" id="UP000268469">
    <property type="component" value="Unassembled WGS sequence"/>
</dbReference>
<dbReference type="InterPro" id="IPR015424">
    <property type="entry name" value="PyrdxlP-dep_Trfase"/>
</dbReference>
<evidence type="ECO:0000256" key="3">
    <source>
        <dbReference type="ARBA" id="ARBA00022576"/>
    </source>
</evidence>
<keyword evidence="3 7" id="KW-0032">Aminotransferase</keyword>
<organism evidence="7 8">
    <name type="scientific">candidate division WOR-3 bacterium</name>
    <dbReference type="NCBI Taxonomy" id="2052148"/>
    <lineage>
        <taxon>Bacteria</taxon>
        <taxon>Bacteria division WOR-3</taxon>
    </lineage>
</organism>
<dbReference type="GO" id="GO:0042802">
    <property type="term" value="F:identical protein binding"/>
    <property type="evidence" value="ECO:0007669"/>
    <property type="project" value="TreeGrafter"/>
</dbReference>
<dbReference type="Pfam" id="PF00202">
    <property type="entry name" value="Aminotran_3"/>
    <property type="match status" value="1"/>
</dbReference>
<dbReference type="FunFam" id="3.40.640.10:FF:000013">
    <property type="entry name" value="4-aminobutyrate aminotransferase"/>
    <property type="match status" value="1"/>
</dbReference>